<name>A0ABU3LH30_9FLAO</name>
<evidence type="ECO:0000313" key="4">
    <source>
        <dbReference type="EMBL" id="MDT7832892.1"/>
    </source>
</evidence>
<evidence type="ECO:0000256" key="2">
    <source>
        <dbReference type="ARBA" id="ARBA00022723"/>
    </source>
</evidence>
<dbReference type="RefSeq" id="WP_349242145.1">
    <property type="nucleotide sequence ID" value="NZ_JAVTTO010000004.1"/>
</dbReference>
<sequence length="371" mass="40738">MTIREVANYIEEIAPLAYAEDFDNVGLLVGNYSTKVNGILVTLDTLEETIDEAIAKDCNLIVSFHPIIFSGLKKLNGSNYVERIILKAIQNNIAIYATHTALDNSKQGVSAKMCEVLGLQNPQILVPKKRIIHKLTVQVPGGNVEELKRNLFAVGAGNIGNYDSCSFSSEGISTHRGNEDSNPAVGEKGRLFTGKEVELSITYDSKNEQAILKTLQESHPYEEIAYDVVITENVHQNIGMGMVGELSVPMAEKDFLLFVKETMKTDCIRHSDSIGRNIKKVAVLGGSGSFAISNAISCGADAYISADFKYHDFFKAEGKILLTDVGHYESEQFTKNLLVEYLTKKITNFAPALPAGKVILSEKSTNPIYYL</sequence>
<dbReference type="Proteomes" id="UP001257277">
    <property type="component" value="Unassembled WGS sequence"/>
</dbReference>
<proteinExistence type="inferred from homology"/>
<comment type="similarity">
    <text evidence="1 3">Belongs to the GTP cyclohydrolase I type 2/NIF3 family.</text>
</comment>
<dbReference type="PANTHER" id="PTHR13799:SF14">
    <property type="entry name" value="GTP CYCLOHYDROLASE 1 TYPE 2 HOMOLOG"/>
    <property type="match status" value="1"/>
</dbReference>
<dbReference type="SUPFAM" id="SSF102705">
    <property type="entry name" value="NIF3 (NGG1p interacting factor 3)-like"/>
    <property type="match status" value="1"/>
</dbReference>
<evidence type="ECO:0000313" key="5">
    <source>
        <dbReference type="Proteomes" id="UP001257277"/>
    </source>
</evidence>
<evidence type="ECO:0000256" key="1">
    <source>
        <dbReference type="ARBA" id="ARBA00006964"/>
    </source>
</evidence>
<dbReference type="NCBIfam" id="TIGR00486">
    <property type="entry name" value="YbgI_SA1388"/>
    <property type="match status" value="1"/>
</dbReference>
<dbReference type="InterPro" id="IPR002678">
    <property type="entry name" value="DUF34/NIF3"/>
</dbReference>
<dbReference type="InterPro" id="IPR015867">
    <property type="entry name" value="N-reg_PII/ATP_PRibTrfase_C"/>
</dbReference>
<evidence type="ECO:0000256" key="3">
    <source>
        <dbReference type="PIRNR" id="PIRNR037489"/>
    </source>
</evidence>
<keyword evidence="2 3" id="KW-0479">Metal-binding</keyword>
<dbReference type="Gene3D" id="3.30.70.120">
    <property type="match status" value="1"/>
</dbReference>
<protein>
    <recommendedName>
        <fullName evidence="3">GTP cyclohydrolase 1 type 2 homolog</fullName>
    </recommendedName>
</protein>
<dbReference type="EMBL" id="JAVTTO010000004">
    <property type="protein sequence ID" value="MDT7832892.1"/>
    <property type="molecule type" value="Genomic_DNA"/>
</dbReference>
<organism evidence="4 5">
    <name type="scientific">Asprobacillus argus</name>
    <dbReference type="NCBI Taxonomy" id="3076534"/>
    <lineage>
        <taxon>Bacteria</taxon>
        <taxon>Pseudomonadati</taxon>
        <taxon>Bacteroidota</taxon>
        <taxon>Flavobacteriia</taxon>
        <taxon>Flavobacteriales</taxon>
        <taxon>Flavobacteriaceae</taxon>
        <taxon>Asprobacillus</taxon>
    </lineage>
</organism>
<dbReference type="Pfam" id="PF01784">
    <property type="entry name" value="DUF34_NIF3"/>
    <property type="match status" value="1"/>
</dbReference>
<gene>
    <name evidence="4" type="ORF">RQM59_10910</name>
</gene>
<comment type="caution">
    <text evidence="4">The sequence shown here is derived from an EMBL/GenBank/DDBJ whole genome shotgun (WGS) entry which is preliminary data.</text>
</comment>
<dbReference type="PIRSF" id="PIRSF037489">
    <property type="entry name" value="UCP037489_NIF3_YqfO"/>
    <property type="match status" value="1"/>
</dbReference>
<accession>A0ABU3LH30</accession>
<dbReference type="Gene3D" id="3.40.1390.30">
    <property type="entry name" value="NIF3 (NGG1p interacting factor 3)-like"/>
    <property type="match status" value="1"/>
</dbReference>
<dbReference type="InterPro" id="IPR017221">
    <property type="entry name" value="DUF34/NIF3_bac"/>
</dbReference>
<reference evidence="4 5" key="1">
    <citation type="submission" date="2023-09" db="EMBL/GenBank/DDBJ databases">
        <title>Novel taxa isolated from Blanes Bay.</title>
        <authorList>
            <person name="Rey-Velasco X."/>
            <person name="Lucena T."/>
        </authorList>
    </citation>
    <scope>NUCLEOTIDE SEQUENCE [LARGE SCALE GENOMIC DNA]</scope>
    <source>
        <strain evidence="4 5">S356</strain>
    </source>
</reference>
<dbReference type="PANTHER" id="PTHR13799">
    <property type="entry name" value="NGG1 INTERACTING FACTOR 3"/>
    <property type="match status" value="1"/>
</dbReference>
<keyword evidence="5" id="KW-1185">Reference proteome</keyword>
<dbReference type="InterPro" id="IPR036069">
    <property type="entry name" value="DUF34/NIF3_sf"/>
</dbReference>